<protein>
    <recommendedName>
        <fullName evidence="3">Lipoprotein</fullName>
    </recommendedName>
</protein>
<accession>A0A3P3U5B9</accession>
<evidence type="ECO:0008006" key="3">
    <source>
        <dbReference type="Google" id="ProtNLM"/>
    </source>
</evidence>
<dbReference type="OrthoDB" id="2642403at2"/>
<dbReference type="AlphaFoldDB" id="A0A3P3U5B9"/>
<dbReference type="RefSeq" id="WP_128632581.1">
    <property type="nucleotide sequence ID" value="NZ_RRCN01000001.1"/>
</dbReference>
<dbReference type="Proteomes" id="UP000267017">
    <property type="component" value="Unassembled WGS sequence"/>
</dbReference>
<dbReference type="PROSITE" id="PS51257">
    <property type="entry name" value="PROKAR_LIPOPROTEIN"/>
    <property type="match status" value="1"/>
</dbReference>
<dbReference type="EMBL" id="RRCN01000001">
    <property type="protein sequence ID" value="RRJ64779.1"/>
    <property type="molecule type" value="Genomic_DNA"/>
</dbReference>
<evidence type="ECO:0000313" key="1">
    <source>
        <dbReference type="EMBL" id="RRJ64779.1"/>
    </source>
</evidence>
<evidence type="ECO:0000313" key="2">
    <source>
        <dbReference type="Proteomes" id="UP000267017"/>
    </source>
</evidence>
<keyword evidence="2" id="KW-1185">Reference proteome</keyword>
<gene>
    <name evidence="1" type="ORF">EHV15_19000</name>
</gene>
<name>A0A3P3U5B9_9BACL</name>
<sequence>MNKLIIYSVTVIVTLGILTSCSNESNKDHLQEQNETQFIGANASQNQQVENDDSFQTGVFVDFDALDDPLYTEEIKSLMKTTLEALANKDEQALRRIYYREDSEGIREYFFDRDYCFKSLEGITKDHDRLIVRVKTKARMESEVFERTEDYWLVKDKSGQWKLGSID</sequence>
<reference evidence="1 2" key="1">
    <citation type="submission" date="2018-11" db="EMBL/GenBank/DDBJ databases">
        <title>Genome sequencing of Paenibacillus sp. KCOM 3021 (= ChDC PVNT-B20).</title>
        <authorList>
            <person name="Kook J.-K."/>
            <person name="Park S.-N."/>
            <person name="Lim Y.K."/>
        </authorList>
    </citation>
    <scope>NUCLEOTIDE SEQUENCE [LARGE SCALE GENOMIC DNA]</scope>
    <source>
        <strain evidence="1 2">KCOM 3021</strain>
    </source>
</reference>
<proteinExistence type="predicted"/>
<comment type="caution">
    <text evidence="1">The sequence shown here is derived from an EMBL/GenBank/DDBJ whole genome shotgun (WGS) entry which is preliminary data.</text>
</comment>
<organism evidence="1 2">
    <name type="scientific">Paenibacillus oralis</name>
    <dbReference type="NCBI Taxonomy" id="2490856"/>
    <lineage>
        <taxon>Bacteria</taxon>
        <taxon>Bacillati</taxon>
        <taxon>Bacillota</taxon>
        <taxon>Bacilli</taxon>
        <taxon>Bacillales</taxon>
        <taxon>Paenibacillaceae</taxon>
        <taxon>Paenibacillus</taxon>
    </lineage>
</organism>